<evidence type="ECO:0000256" key="4">
    <source>
        <dbReference type="PROSITE-ProRule" id="PRU00335"/>
    </source>
</evidence>
<dbReference type="SUPFAM" id="SSF48498">
    <property type="entry name" value="Tetracyclin repressor-like, C-terminal domain"/>
    <property type="match status" value="1"/>
</dbReference>
<dbReference type="InterPro" id="IPR001647">
    <property type="entry name" value="HTH_TetR"/>
</dbReference>
<gene>
    <name evidence="6" type="ORF">HS961_04035</name>
</gene>
<feature type="domain" description="HTH tetR-type" evidence="5">
    <location>
        <begin position="1"/>
        <end position="61"/>
    </location>
</feature>
<organism evidence="6 7">
    <name type="scientific">Comamonas piscis</name>
    <dbReference type="NCBI Taxonomy" id="1562974"/>
    <lineage>
        <taxon>Bacteria</taxon>
        <taxon>Pseudomonadati</taxon>
        <taxon>Pseudomonadota</taxon>
        <taxon>Betaproteobacteria</taxon>
        <taxon>Burkholderiales</taxon>
        <taxon>Comamonadaceae</taxon>
        <taxon>Comamonas</taxon>
    </lineage>
</organism>
<protein>
    <submittedName>
        <fullName evidence="6">TetR/AcrR family transcriptional regulator</fullName>
    </submittedName>
</protein>
<sequence>MSTQEKIIQLTNTLVQQRGFQGFSYADLEAGIGIRKASIHHHFPSKTDLGLAYCDYKTQQFQELAAALRQLPAGVPRLKGYLDAFADCAAQGQMCGAYAMLTDSHLLLPELQIAVYRLAQTEQHLLQDILATGQHSKQLHLAQPPAAMAMVVSSALKGALLLNRVPPHAAYADAVTTIIRWLSADTASSHPTPHPNQETS</sequence>
<dbReference type="Pfam" id="PF00440">
    <property type="entry name" value="TetR_N"/>
    <property type="match status" value="1"/>
</dbReference>
<proteinExistence type="predicted"/>
<keyword evidence="2 4" id="KW-0238">DNA-binding</keyword>
<reference evidence="6 7" key="1">
    <citation type="journal article" date="2020" name="G3 (Bethesda)">
        <title>CeMbio - The Caenorhabditis elegans Microbiome Resource.</title>
        <authorList>
            <person name="Dirksen P."/>
            <person name="Assie A."/>
            <person name="Zimmermann J."/>
            <person name="Zhang F."/>
            <person name="Tietje A.M."/>
            <person name="Marsh S.A."/>
            <person name="Felix M.A."/>
            <person name="Shapira M."/>
            <person name="Kaleta C."/>
            <person name="Schulenburg H."/>
            <person name="Samuel B."/>
        </authorList>
    </citation>
    <scope>NUCLEOTIDE SEQUENCE [LARGE SCALE GENOMIC DNA]</scope>
    <source>
        <strain evidence="6 7">BIGb0172</strain>
    </source>
</reference>
<dbReference type="PROSITE" id="PS50977">
    <property type="entry name" value="HTH_TETR_2"/>
    <property type="match status" value="1"/>
</dbReference>
<dbReference type="AlphaFoldDB" id="A0A7G5ENN8"/>
<dbReference type="PANTHER" id="PTHR47506">
    <property type="entry name" value="TRANSCRIPTIONAL REGULATORY PROTEIN"/>
    <property type="match status" value="1"/>
</dbReference>
<dbReference type="PANTHER" id="PTHR47506:SF3">
    <property type="entry name" value="HTH-TYPE TRANSCRIPTIONAL REGULATOR LMRA"/>
    <property type="match status" value="1"/>
</dbReference>
<dbReference type="EMBL" id="CP058554">
    <property type="protein sequence ID" value="QMV75613.1"/>
    <property type="molecule type" value="Genomic_DNA"/>
</dbReference>
<keyword evidence="7" id="KW-1185">Reference proteome</keyword>
<evidence type="ECO:0000256" key="2">
    <source>
        <dbReference type="ARBA" id="ARBA00023125"/>
    </source>
</evidence>
<dbReference type="Proteomes" id="UP000515240">
    <property type="component" value="Chromosome"/>
</dbReference>
<evidence type="ECO:0000313" key="6">
    <source>
        <dbReference type="EMBL" id="QMV75613.1"/>
    </source>
</evidence>
<accession>A0A7G5ENN8</accession>
<keyword evidence="3" id="KW-0804">Transcription</keyword>
<keyword evidence="1" id="KW-0805">Transcription regulation</keyword>
<dbReference type="InterPro" id="IPR036271">
    <property type="entry name" value="Tet_transcr_reg_TetR-rel_C_sf"/>
</dbReference>
<dbReference type="KEGG" id="cpis:HS961_04035"/>
<evidence type="ECO:0000256" key="3">
    <source>
        <dbReference type="ARBA" id="ARBA00023163"/>
    </source>
</evidence>
<dbReference type="Gene3D" id="1.10.357.10">
    <property type="entry name" value="Tetracycline Repressor, domain 2"/>
    <property type="match status" value="1"/>
</dbReference>
<dbReference type="GO" id="GO:0003677">
    <property type="term" value="F:DNA binding"/>
    <property type="evidence" value="ECO:0007669"/>
    <property type="project" value="UniProtKB-UniRule"/>
</dbReference>
<evidence type="ECO:0000313" key="7">
    <source>
        <dbReference type="Proteomes" id="UP000515240"/>
    </source>
</evidence>
<dbReference type="SUPFAM" id="SSF46689">
    <property type="entry name" value="Homeodomain-like"/>
    <property type="match status" value="1"/>
</dbReference>
<dbReference type="InterPro" id="IPR009057">
    <property type="entry name" value="Homeodomain-like_sf"/>
</dbReference>
<feature type="DNA-binding region" description="H-T-H motif" evidence="4">
    <location>
        <begin position="24"/>
        <end position="43"/>
    </location>
</feature>
<name>A0A7G5ENN8_9BURK</name>
<evidence type="ECO:0000259" key="5">
    <source>
        <dbReference type="PROSITE" id="PS50977"/>
    </source>
</evidence>
<evidence type="ECO:0000256" key="1">
    <source>
        <dbReference type="ARBA" id="ARBA00023015"/>
    </source>
</evidence>